<feature type="domain" description="ABC transporter" evidence="8">
    <location>
        <begin position="391"/>
        <end position="631"/>
    </location>
</feature>
<dbReference type="InterPro" id="IPR003439">
    <property type="entry name" value="ABC_transporter-like_ATP-bd"/>
</dbReference>
<dbReference type="SMART" id="SM00382">
    <property type="entry name" value="AAA"/>
    <property type="match status" value="1"/>
</dbReference>
<feature type="transmembrane region" description="Helical" evidence="7">
    <location>
        <begin position="69"/>
        <end position="89"/>
    </location>
</feature>
<feature type="transmembrane region" description="Helical" evidence="7">
    <location>
        <begin position="109"/>
        <end position="135"/>
    </location>
</feature>
<feature type="domain" description="ABC transmembrane type-1" evidence="9">
    <location>
        <begin position="70"/>
        <end position="357"/>
    </location>
</feature>
<comment type="caution">
    <text evidence="10">The sequence shown here is derived from an EMBL/GenBank/DDBJ whole genome shotgun (WGS) entry which is preliminary data.</text>
</comment>
<dbReference type="GO" id="GO:0005886">
    <property type="term" value="C:plasma membrane"/>
    <property type="evidence" value="ECO:0007669"/>
    <property type="project" value="UniProtKB-SubCell"/>
</dbReference>
<proteinExistence type="predicted"/>
<dbReference type="SUPFAM" id="SSF90123">
    <property type="entry name" value="ABC transporter transmembrane region"/>
    <property type="match status" value="1"/>
</dbReference>
<keyword evidence="4" id="KW-0067">ATP-binding</keyword>
<evidence type="ECO:0000259" key="8">
    <source>
        <dbReference type="PROSITE" id="PS50893"/>
    </source>
</evidence>
<evidence type="ECO:0000256" key="4">
    <source>
        <dbReference type="ARBA" id="ARBA00022840"/>
    </source>
</evidence>
<keyword evidence="11" id="KW-1185">Reference proteome</keyword>
<keyword evidence="3" id="KW-0547">Nucleotide-binding</keyword>
<dbReference type="Gene3D" id="3.40.50.300">
    <property type="entry name" value="P-loop containing nucleotide triphosphate hydrolases"/>
    <property type="match status" value="1"/>
</dbReference>
<sequence>MSAPSDAATTTTAETTPATGSVLPQMRVMWWEHGVRARADAGLRTLAQALPRLVGTALRIAWRADRARTAIVLSCTVLAGVMSTAGLLATQQVLVGLFAAAPTPDRVAAALPALIVLAGAAALRAGMGIATGYALNGLTPRVDRAVQRQLFEATTAVRLDAFDEDAFADDMERAARGMESVIGLVNAMMALAAGAIGVLAVAVALVVVHPLLLGAMLLATVPNAWAALKAGHLEYQTYLAGSVRRRRMWILNRLMADRMTAAELRAYGLRGFLLGQYDTVMETETRIQLDLARRVTTTNALGAMAGGVATGAVYGLLGWLLLDGAIPLSAAATAVIALQAARHSLSTVTYQVDALYMEGRHFDDYTEFMERAKAHVPAADGSLPAAELETLRVEQVSLSYPDRAAPAVDGVSLVVHAGQTVAFVGENGSGKTTLAAVIAALRAPSAGTVSWNGVPLAELDADQLRARIAVVSQDYWKWPFTAEVNIRLGEAGAPVARERIEAAALRAVAHDMIMQLPFGYDTLLDRTFADGQDLSGGQWQRITAARGFLRDADLLIMDEPSSALDPRAEDALFQAIRDRQGRRTTILITHRLANVRHADVIYVLHEGRLVQSGRHDELMAAGGRYAELFTLQAHGYLAAG</sequence>
<dbReference type="GO" id="GO:0015421">
    <property type="term" value="F:ABC-type oligopeptide transporter activity"/>
    <property type="evidence" value="ECO:0007669"/>
    <property type="project" value="TreeGrafter"/>
</dbReference>
<feature type="transmembrane region" description="Helical" evidence="7">
    <location>
        <begin position="211"/>
        <end position="228"/>
    </location>
</feature>
<evidence type="ECO:0000313" key="10">
    <source>
        <dbReference type="EMBL" id="GIF91604.1"/>
    </source>
</evidence>
<dbReference type="PROSITE" id="PS50929">
    <property type="entry name" value="ABC_TM1F"/>
    <property type="match status" value="1"/>
</dbReference>
<feature type="transmembrane region" description="Helical" evidence="7">
    <location>
        <begin position="300"/>
        <end position="322"/>
    </location>
</feature>
<dbReference type="GO" id="GO:0005524">
    <property type="term" value="F:ATP binding"/>
    <property type="evidence" value="ECO:0007669"/>
    <property type="project" value="UniProtKB-KW"/>
</dbReference>
<comment type="subcellular location">
    <subcellularLocation>
        <location evidence="1">Cell membrane</location>
        <topology evidence="1">Multi-pass membrane protein</topology>
    </subcellularLocation>
</comment>
<evidence type="ECO:0000259" key="9">
    <source>
        <dbReference type="PROSITE" id="PS50929"/>
    </source>
</evidence>
<dbReference type="AlphaFoldDB" id="A0A8J3K060"/>
<evidence type="ECO:0000256" key="3">
    <source>
        <dbReference type="ARBA" id="ARBA00022741"/>
    </source>
</evidence>
<dbReference type="Gene3D" id="1.20.1560.10">
    <property type="entry name" value="ABC transporter type 1, transmembrane domain"/>
    <property type="match status" value="1"/>
</dbReference>
<evidence type="ECO:0000256" key="2">
    <source>
        <dbReference type="ARBA" id="ARBA00022692"/>
    </source>
</evidence>
<dbReference type="PANTHER" id="PTHR43394">
    <property type="entry name" value="ATP-DEPENDENT PERMEASE MDL1, MITOCHONDRIAL"/>
    <property type="match status" value="1"/>
</dbReference>
<dbReference type="EMBL" id="BONG01000034">
    <property type="protein sequence ID" value="GIF91604.1"/>
    <property type="molecule type" value="Genomic_DNA"/>
</dbReference>
<evidence type="ECO:0000313" key="11">
    <source>
        <dbReference type="Proteomes" id="UP000619293"/>
    </source>
</evidence>
<dbReference type="InterPro" id="IPR027417">
    <property type="entry name" value="P-loop_NTPase"/>
</dbReference>
<name>A0A8J3K060_9ACTN</name>
<dbReference type="InterPro" id="IPR039421">
    <property type="entry name" value="Type_1_exporter"/>
</dbReference>
<dbReference type="GO" id="GO:0016887">
    <property type="term" value="F:ATP hydrolysis activity"/>
    <property type="evidence" value="ECO:0007669"/>
    <property type="project" value="InterPro"/>
</dbReference>
<evidence type="ECO:0000256" key="1">
    <source>
        <dbReference type="ARBA" id="ARBA00004651"/>
    </source>
</evidence>
<dbReference type="Proteomes" id="UP000619293">
    <property type="component" value="Unassembled WGS sequence"/>
</dbReference>
<feature type="transmembrane region" description="Helical" evidence="7">
    <location>
        <begin position="181"/>
        <end position="205"/>
    </location>
</feature>
<dbReference type="SUPFAM" id="SSF52540">
    <property type="entry name" value="P-loop containing nucleoside triphosphate hydrolases"/>
    <property type="match status" value="1"/>
</dbReference>
<gene>
    <name evidence="10" type="ORF">Cch02nite_50480</name>
</gene>
<evidence type="ECO:0000256" key="7">
    <source>
        <dbReference type="SAM" id="Phobius"/>
    </source>
</evidence>
<dbReference type="InterPro" id="IPR003593">
    <property type="entry name" value="AAA+_ATPase"/>
</dbReference>
<organism evidence="10 11">
    <name type="scientific">Catellatospora chokoriensis</name>
    <dbReference type="NCBI Taxonomy" id="310353"/>
    <lineage>
        <taxon>Bacteria</taxon>
        <taxon>Bacillati</taxon>
        <taxon>Actinomycetota</taxon>
        <taxon>Actinomycetes</taxon>
        <taxon>Micromonosporales</taxon>
        <taxon>Micromonosporaceae</taxon>
        <taxon>Catellatospora</taxon>
    </lineage>
</organism>
<dbReference type="InterPro" id="IPR036640">
    <property type="entry name" value="ABC1_TM_sf"/>
</dbReference>
<keyword evidence="6 7" id="KW-0472">Membrane</keyword>
<evidence type="ECO:0000256" key="5">
    <source>
        <dbReference type="ARBA" id="ARBA00022989"/>
    </source>
</evidence>
<dbReference type="PROSITE" id="PS50893">
    <property type="entry name" value="ABC_TRANSPORTER_2"/>
    <property type="match status" value="1"/>
</dbReference>
<dbReference type="InterPro" id="IPR011527">
    <property type="entry name" value="ABC1_TM_dom"/>
</dbReference>
<dbReference type="PANTHER" id="PTHR43394:SF1">
    <property type="entry name" value="ATP-BINDING CASSETTE SUB-FAMILY B MEMBER 10, MITOCHONDRIAL"/>
    <property type="match status" value="1"/>
</dbReference>
<protein>
    <submittedName>
        <fullName evidence="10">Multidrug ABC transporter permease</fullName>
    </submittedName>
</protein>
<dbReference type="Pfam" id="PF00005">
    <property type="entry name" value="ABC_tran"/>
    <property type="match status" value="1"/>
</dbReference>
<keyword evidence="2 7" id="KW-0812">Transmembrane</keyword>
<keyword evidence="5 7" id="KW-1133">Transmembrane helix</keyword>
<reference evidence="10 11" key="1">
    <citation type="submission" date="2021-01" db="EMBL/GenBank/DDBJ databases">
        <title>Whole genome shotgun sequence of Catellatospora chokoriensis NBRC 107358.</title>
        <authorList>
            <person name="Komaki H."/>
            <person name="Tamura T."/>
        </authorList>
    </citation>
    <scope>NUCLEOTIDE SEQUENCE [LARGE SCALE GENOMIC DNA]</scope>
    <source>
        <strain evidence="10 11">NBRC 107358</strain>
    </source>
</reference>
<accession>A0A8J3K060</accession>
<evidence type="ECO:0000256" key="6">
    <source>
        <dbReference type="ARBA" id="ARBA00023136"/>
    </source>
</evidence>